<comment type="caution">
    <text evidence="1">The sequence shown here is derived from an EMBL/GenBank/DDBJ whole genome shotgun (WGS) entry which is preliminary data.</text>
</comment>
<dbReference type="EMBL" id="CAJVPU010002504">
    <property type="protein sequence ID" value="CAG8502285.1"/>
    <property type="molecule type" value="Genomic_DNA"/>
</dbReference>
<proteinExistence type="predicted"/>
<gene>
    <name evidence="1" type="ORF">DHETER_LOCUS3062</name>
</gene>
<name>A0ACA9L0J2_9GLOM</name>
<evidence type="ECO:0000313" key="2">
    <source>
        <dbReference type="Proteomes" id="UP000789702"/>
    </source>
</evidence>
<protein>
    <submittedName>
        <fullName evidence="1">11997_t:CDS:1</fullName>
    </submittedName>
</protein>
<dbReference type="Proteomes" id="UP000789702">
    <property type="component" value="Unassembled WGS sequence"/>
</dbReference>
<accession>A0ACA9L0J2</accession>
<sequence>MFFRVDQQDYGCANTNLKNAKKNMRIYVLRMNKCWPTEKWLSANPVLTSVH</sequence>
<keyword evidence="2" id="KW-1185">Reference proteome</keyword>
<organism evidence="1 2">
    <name type="scientific">Dentiscutata heterogama</name>
    <dbReference type="NCBI Taxonomy" id="1316150"/>
    <lineage>
        <taxon>Eukaryota</taxon>
        <taxon>Fungi</taxon>
        <taxon>Fungi incertae sedis</taxon>
        <taxon>Mucoromycota</taxon>
        <taxon>Glomeromycotina</taxon>
        <taxon>Glomeromycetes</taxon>
        <taxon>Diversisporales</taxon>
        <taxon>Gigasporaceae</taxon>
        <taxon>Dentiscutata</taxon>
    </lineage>
</organism>
<reference evidence="1" key="1">
    <citation type="submission" date="2021-06" db="EMBL/GenBank/DDBJ databases">
        <authorList>
            <person name="Kallberg Y."/>
            <person name="Tangrot J."/>
            <person name="Rosling A."/>
        </authorList>
    </citation>
    <scope>NUCLEOTIDE SEQUENCE</scope>
    <source>
        <strain evidence="1">IL203A</strain>
    </source>
</reference>
<evidence type="ECO:0000313" key="1">
    <source>
        <dbReference type="EMBL" id="CAG8502285.1"/>
    </source>
</evidence>